<proteinExistence type="predicted"/>
<organism evidence="1 2">
    <name type="scientific">Halorubrum pallidum</name>
    <dbReference type="NCBI Taxonomy" id="1526114"/>
    <lineage>
        <taxon>Archaea</taxon>
        <taxon>Methanobacteriati</taxon>
        <taxon>Methanobacteriota</taxon>
        <taxon>Stenosarchaea group</taxon>
        <taxon>Halobacteria</taxon>
        <taxon>Halobacteriales</taxon>
        <taxon>Haloferacaceae</taxon>
        <taxon>Halorubrum</taxon>
    </lineage>
</organism>
<reference evidence="1 2" key="1">
    <citation type="journal article" date="2019" name="Int. J. Syst. Evol. Microbiol.">
        <title>The Global Catalogue of Microorganisms (GCM) 10K type strain sequencing project: providing services to taxonomists for standard genome sequencing and annotation.</title>
        <authorList>
            <consortium name="The Broad Institute Genomics Platform"/>
            <consortium name="The Broad Institute Genome Sequencing Center for Infectious Disease"/>
            <person name="Wu L."/>
            <person name="Ma J."/>
        </authorList>
    </citation>
    <scope>NUCLEOTIDE SEQUENCE [LARGE SCALE GENOMIC DNA]</scope>
    <source>
        <strain evidence="1 2">PJ61</strain>
    </source>
</reference>
<sequence length="98" mass="10934">MADKKPNFVVSGEQMPDDGATVGASCHSCGDQFTYRVGEDDPKRCQDCSEEFDALDLVSGPVSISEDEDREAIVSNIEDDQYGVWVDDRVGDIWIYHR</sequence>
<protein>
    <submittedName>
        <fullName evidence="1">Uncharacterized protein</fullName>
    </submittedName>
</protein>
<keyword evidence="2" id="KW-1185">Reference proteome</keyword>
<dbReference type="AlphaFoldDB" id="A0ABD5T6R4"/>
<gene>
    <name evidence="1" type="ORF">ACFQDD_07005</name>
</gene>
<accession>A0ABD5T6R4</accession>
<evidence type="ECO:0000313" key="1">
    <source>
        <dbReference type="EMBL" id="MFC6771266.1"/>
    </source>
</evidence>
<evidence type="ECO:0000313" key="2">
    <source>
        <dbReference type="Proteomes" id="UP001596274"/>
    </source>
</evidence>
<dbReference type="Proteomes" id="UP001596274">
    <property type="component" value="Unassembled WGS sequence"/>
</dbReference>
<name>A0ABD5T6R4_9EURY</name>
<comment type="caution">
    <text evidence="1">The sequence shown here is derived from an EMBL/GenBank/DDBJ whole genome shotgun (WGS) entry which is preliminary data.</text>
</comment>
<dbReference type="EMBL" id="JBHSWT010000317">
    <property type="protein sequence ID" value="MFC6771266.1"/>
    <property type="molecule type" value="Genomic_DNA"/>
</dbReference>